<dbReference type="PANTHER" id="PTHR35040">
    <property type="match status" value="1"/>
</dbReference>
<sequence length="249" mass="26870">MKQKHLGAYTVLNPGLPIAQCYEDTMDTLLTFENTYKTYQNLFVPNNWTPQDPRKIWHIIYNVPQGQIASVAALASDRNIGLIEITGDVAPNPYDNLPSDAYIQAVIGAVSGGTPLIKGPADVTSFYVAGLPGDVTVAASDYSSVTLDWSSVANALGYAVYRQMEQNQDAFLPPRQQPQQPADLTGGTQLQYSGTRLQVTSELAPGAATNATASGSCRLIPRQIHRPAMNSAWNWLLILLGTEACGNSL</sequence>
<accession>C8VDA2</accession>
<dbReference type="eggNOG" id="ENOG502SPMP">
    <property type="taxonomic scope" value="Eukaryota"/>
</dbReference>
<reference evidence="2" key="2">
    <citation type="journal article" date="2009" name="Fungal Genet. Biol.">
        <title>The 2008 update of the Aspergillus nidulans genome annotation: a community effort.</title>
        <authorList>
            <person name="Wortman J.R."/>
            <person name="Gilsenan J.M."/>
            <person name="Joardar V."/>
            <person name="Deegan J."/>
            <person name="Clutterbuck J."/>
            <person name="Andersen M.R."/>
            <person name="Archer D."/>
            <person name="Bencina M."/>
            <person name="Braus G."/>
            <person name="Coutinho P."/>
            <person name="von Dohren H."/>
            <person name="Doonan J."/>
            <person name="Driessen A.J."/>
            <person name="Durek P."/>
            <person name="Espeso E."/>
            <person name="Fekete E."/>
            <person name="Flipphi M."/>
            <person name="Estrada C.G."/>
            <person name="Geysens S."/>
            <person name="Goldman G."/>
            <person name="de Groot P.W."/>
            <person name="Hansen K."/>
            <person name="Harris S.D."/>
            <person name="Heinekamp T."/>
            <person name="Helmstaedt K."/>
            <person name="Henrissat B."/>
            <person name="Hofmann G."/>
            <person name="Homan T."/>
            <person name="Horio T."/>
            <person name="Horiuchi H."/>
            <person name="James S."/>
            <person name="Jones M."/>
            <person name="Karaffa L."/>
            <person name="Karanyi Z."/>
            <person name="Kato M."/>
            <person name="Keller N."/>
            <person name="Kelly D.E."/>
            <person name="Kiel J.A."/>
            <person name="Kim J.M."/>
            <person name="van der Klei I.J."/>
            <person name="Klis F.M."/>
            <person name="Kovalchuk A."/>
            <person name="Krasevec N."/>
            <person name="Kubicek C.P."/>
            <person name="Liu B."/>
            <person name="Maccabe A."/>
            <person name="Meyer V."/>
            <person name="Mirabito P."/>
            <person name="Miskei M."/>
            <person name="Mos M."/>
            <person name="Mullins J."/>
            <person name="Nelson D.R."/>
            <person name="Nielsen J."/>
            <person name="Oakley B.R."/>
            <person name="Osmani S.A."/>
            <person name="Pakula T."/>
            <person name="Paszewski A."/>
            <person name="Paulsen I."/>
            <person name="Pilsyk S."/>
            <person name="Pocsi I."/>
            <person name="Punt P.J."/>
            <person name="Ram A.F."/>
            <person name="Ren Q."/>
            <person name="Robellet X."/>
            <person name="Robson G."/>
            <person name="Seiboth B."/>
            <person name="van Solingen P."/>
            <person name="Specht T."/>
            <person name="Sun J."/>
            <person name="Taheri-Talesh N."/>
            <person name="Takeshita N."/>
            <person name="Ussery D."/>
            <person name="vanKuyk P.A."/>
            <person name="Visser H."/>
            <person name="van de Vondervoort P.J."/>
            <person name="de Vries R.P."/>
            <person name="Walton J."/>
            <person name="Xiang X."/>
            <person name="Xiong Y."/>
            <person name="Zeng A.P."/>
            <person name="Brandt B.W."/>
            <person name="Cornell M.J."/>
            <person name="van den Hondel C.A."/>
            <person name="Visser J."/>
            <person name="Oliver S.G."/>
            <person name="Turner G."/>
        </authorList>
    </citation>
    <scope>GENOME REANNOTATION</scope>
    <source>
        <strain evidence="2">FGSC A4 / ATCC 38163 / CBS 112.46 / NRRL 194 / M139</strain>
    </source>
</reference>
<evidence type="ECO:0008006" key="3">
    <source>
        <dbReference type="Google" id="ProtNLM"/>
    </source>
</evidence>
<dbReference type="Pfam" id="PF12138">
    <property type="entry name" value="Spherulin4"/>
    <property type="match status" value="1"/>
</dbReference>
<name>C8VDA2_EMENI</name>
<dbReference type="InterPro" id="IPR021986">
    <property type="entry name" value="Spherulin4"/>
</dbReference>
<dbReference type="EMBL" id="BN001304">
    <property type="protein sequence ID" value="CBF79024.1"/>
    <property type="molecule type" value="Genomic_DNA"/>
</dbReference>
<dbReference type="InterPro" id="IPR013783">
    <property type="entry name" value="Ig-like_fold"/>
</dbReference>
<proteinExistence type="predicted"/>
<dbReference type="OrthoDB" id="4491566at2759"/>
<dbReference type="KEGG" id="ani:ANIA_10899"/>
<dbReference type="VEuPathDB" id="FungiDB:AN10899"/>
<dbReference type="AlphaFoldDB" id="C8VDA2"/>
<evidence type="ECO:0000313" key="1">
    <source>
        <dbReference type="EMBL" id="CBF79024.1"/>
    </source>
</evidence>
<dbReference type="HOGENOM" id="CLU_1115747_0_0_1"/>
<dbReference type="RefSeq" id="XP_050467898.1">
    <property type="nucleotide sequence ID" value="XM_050611929.1"/>
</dbReference>
<organism evidence="1 2">
    <name type="scientific">Emericella nidulans (strain FGSC A4 / ATCC 38163 / CBS 112.46 / NRRL 194 / M139)</name>
    <name type="common">Aspergillus nidulans</name>
    <dbReference type="NCBI Taxonomy" id="227321"/>
    <lineage>
        <taxon>Eukaryota</taxon>
        <taxon>Fungi</taxon>
        <taxon>Dikarya</taxon>
        <taxon>Ascomycota</taxon>
        <taxon>Pezizomycotina</taxon>
        <taxon>Eurotiomycetes</taxon>
        <taxon>Eurotiomycetidae</taxon>
        <taxon>Eurotiales</taxon>
        <taxon>Aspergillaceae</taxon>
        <taxon>Aspergillus</taxon>
        <taxon>Aspergillus subgen. Nidulantes</taxon>
    </lineage>
</organism>
<evidence type="ECO:0000313" key="2">
    <source>
        <dbReference type="Proteomes" id="UP000000560"/>
    </source>
</evidence>
<dbReference type="InParanoid" id="C8VDA2"/>
<dbReference type="GeneID" id="74896667"/>
<dbReference type="Gene3D" id="2.60.40.10">
    <property type="entry name" value="Immunoglobulins"/>
    <property type="match status" value="1"/>
</dbReference>
<protein>
    <recommendedName>
        <fullName evidence="3">Fibronectin type-III domain-containing protein</fullName>
    </recommendedName>
</protein>
<dbReference type="Proteomes" id="UP000000560">
    <property type="component" value="Chromosome IV"/>
</dbReference>
<dbReference type="STRING" id="227321.C8VDA2"/>
<gene>
    <name evidence="1" type="ORF">ANIA_10899</name>
</gene>
<dbReference type="PANTHER" id="PTHR35040:SF7">
    <property type="entry name" value="FIBRONECTIN TYPE-III DOMAIN-CONTAINING PROTEIN-RELATED"/>
    <property type="match status" value="1"/>
</dbReference>
<keyword evidence="2" id="KW-1185">Reference proteome</keyword>
<reference evidence="2" key="1">
    <citation type="journal article" date="2005" name="Nature">
        <title>Sequencing of Aspergillus nidulans and comparative analysis with A. fumigatus and A. oryzae.</title>
        <authorList>
            <person name="Galagan J.E."/>
            <person name="Calvo S.E."/>
            <person name="Cuomo C."/>
            <person name="Ma L.J."/>
            <person name="Wortman J.R."/>
            <person name="Batzoglou S."/>
            <person name="Lee S.I."/>
            <person name="Basturkmen M."/>
            <person name="Spevak C.C."/>
            <person name="Clutterbuck J."/>
            <person name="Kapitonov V."/>
            <person name="Jurka J."/>
            <person name="Scazzocchio C."/>
            <person name="Farman M."/>
            <person name="Butler J."/>
            <person name="Purcell S."/>
            <person name="Harris S."/>
            <person name="Braus G.H."/>
            <person name="Draht O."/>
            <person name="Busch S."/>
            <person name="D'Enfert C."/>
            <person name="Bouchier C."/>
            <person name="Goldman G.H."/>
            <person name="Bell-Pedersen D."/>
            <person name="Griffiths-Jones S."/>
            <person name="Doonan J.H."/>
            <person name="Yu J."/>
            <person name="Vienken K."/>
            <person name="Pain A."/>
            <person name="Freitag M."/>
            <person name="Selker E.U."/>
            <person name="Archer D.B."/>
            <person name="Penalva M.A."/>
            <person name="Oakley B.R."/>
            <person name="Momany M."/>
            <person name="Tanaka T."/>
            <person name="Kumagai T."/>
            <person name="Asai K."/>
            <person name="Machida M."/>
            <person name="Nierman W.C."/>
            <person name="Denning D.W."/>
            <person name="Caddick M."/>
            <person name="Hynes M."/>
            <person name="Paoletti M."/>
            <person name="Fischer R."/>
            <person name="Miller B."/>
            <person name="Dyer P."/>
            <person name="Sachs M.S."/>
            <person name="Osmani S.A."/>
            <person name="Birren B.W."/>
        </authorList>
    </citation>
    <scope>NUCLEOTIDE SEQUENCE [LARGE SCALE GENOMIC DNA]</scope>
    <source>
        <strain evidence="2">FGSC A4 / ATCC 38163 / CBS 112.46 / NRRL 194 / M139</strain>
    </source>
</reference>